<evidence type="ECO:0000256" key="3">
    <source>
        <dbReference type="ARBA" id="ARBA00009347"/>
    </source>
</evidence>
<evidence type="ECO:0000256" key="6">
    <source>
        <dbReference type="ARBA" id="ARBA00012040"/>
    </source>
</evidence>
<evidence type="ECO:0000256" key="24">
    <source>
        <dbReference type="ARBA" id="ARBA00075470"/>
    </source>
</evidence>
<dbReference type="EMBL" id="CP016776">
    <property type="protein sequence ID" value="ASY20544.1"/>
    <property type="molecule type" value="Genomic_DNA"/>
</dbReference>
<comment type="similarity">
    <text evidence="3 27">Belongs to the acyl-CoA dehydrogenase family.</text>
</comment>
<feature type="domain" description="Acetyl-CoA dehydrogenase-like C-terminal" evidence="30">
    <location>
        <begin position="476"/>
        <end position="604"/>
    </location>
</feature>
<evidence type="ECO:0000256" key="9">
    <source>
        <dbReference type="ARBA" id="ARBA00022827"/>
    </source>
</evidence>
<comment type="catalytic activity">
    <reaction evidence="18">
        <text>butanoyl-CoA + oxidized [electron-transfer flavoprotein] + H(+) = (2E)-butenoyl-CoA + reduced [electron-transfer flavoprotein]</text>
        <dbReference type="Rhea" id="RHEA:24004"/>
        <dbReference type="Rhea" id="RHEA-COMP:10685"/>
        <dbReference type="Rhea" id="RHEA-COMP:10686"/>
        <dbReference type="ChEBI" id="CHEBI:15378"/>
        <dbReference type="ChEBI" id="CHEBI:57332"/>
        <dbReference type="ChEBI" id="CHEBI:57371"/>
        <dbReference type="ChEBI" id="CHEBI:57692"/>
        <dbReference type="ChEBI" id="CHEBI:58307"/>
    </reaction>
</comment>
<comment type="catalytic activity">
    <reaction evidence="19">
        <text>decanoyl-CoA + oxidized [electron-transfer flavoprotein] + H(+) = (2E)-decenoyl-CoA + reduced [electron-transfer flavoprotein]</text>
        <dbReference type="Rhea" id="RHEA:48176"/>
        <dbReference type="Rhea" id="RHEA-COMP:10685"/>
        <dbReference type="Rhea" id="RHEA-COMP:10686"/>
        <dbReference type="ChEBI" id="CHEBI:15378"/>
        <dbReference type="ChEBI" id="CHEBI:57692"/>
        <dbReference type="ChEBI" id="CHEBI:58307"/>
        <dbReference type="ChEBI" id="CHEBI:61406"/>
        <dbReference type="ChEBI" id="CHEBI:61430"/>
    </reaction>
</comment>
<evidence type="ECO:0000259" key="28">
    <source>
        <dbReference type="Pfam" id="PF00441"/>
    </source>
</evidence>
<dbReference type="OrthoDB" id="9807883at2"/>
<evidence type="ECO:0000256" key="19">
    <source>
        <dbReference type="ARBA" id="ARBA00050703"/>
    </source>
</evidence>
<evidence type="ECO:0000256" key="18">
    <source>
        <dbReference type="ARBA" id="ARBA00050695"/>
    </source>
</evidence>
<evidence type="ECO:0000256" key="14">
    <source>
        <dbReference type="ARBA" id="ARBA00048375"/>
    </source>
</evidence>
<dbReference type="GO" id="GO:0004466">
    <property type="term" value="F:long-chain fatty acyl-CoA dehydrogenase activity"/>
    <property type="evidence" value="ECO:0007669"/>
    <property type="project" value="UniProtKB-EC"/>
</dbReference>
<dbReference type="Pfam" id="PF00441">
    <property type="entry name" value="Acyl-CoA_dh_1"/>
    <property type="match status" value="1"/>
</dbReference>
<keyword evidence="10" id="KW-0276">Fatty acid metabolism</keyword>
<dbReference type="EC" id="1.3.8.8" evidence="6"/>
<evidence type="ECO:0000256" key="8">
    <source>
        <dbReference type="ARBA" id="ARBA00022630"/>
    </source>
</evidence>
<comment type="catalytic activity">
    <reaction evidence="20">
        <text>octadecanoyl-CoA + oxidized [electron-transfer flavoprotein] + H(+) = (2E)-octadecenoyl-CoA + reduced [electron-transfer flavoprotein]</text>
        <dbReference type="Rhea" id="RHEA:47240"/>
        <dbReference type="Rhea" id="RHEA-COMP:10685"/>
        <dbReference type="Rhea" id="RHEA-COMP:10686"/>
        <dbReference type="ChEBI" id="CHEBI:15378"/>
        <dbReference type="ChEBI" id="CHEBI:57394"/>
        <dbReference type="ChEBI" id="CHEBI:57692"/>
        <dbReference type="ChEBI" id="CHEBI:58307"/>
        <dbReference type="ChEBI" id="CHEBI:71412"/>
    </reaction>
</comment>
<evidence type="ECO:0000256" key="12">
    <source>
        <dbReference type="ARBA" id="ARBA00023098"/>
    </source>
</evidence>
<evidence type="ECO:0000256" key="23">
    <source>
        <dbReference type="ARBA" id="ARBA00069359"/>
    </source>
</evidence>
<dbReference type="Pfam" id="PF12806">
    <property type="entry name" value="Acyl-CoA_dh_C"/>
    <property type="match status" value="1"/>
</dbReference>
<comment type="subunit">
    <text evidence="4">Homodimer.</text>
</comment>
<evidence type="ECO:0000256" key="15">
    <source>
        <dbReference type="ARBA" id="ARBA00049247"/>
    </source>
</evidence>
<dbReference type="SUPFAM" id="SSF56645">
    <property type="entry name" value="Acyl-CoA dehydrogenase NM domain-like"/>
    <property type="match status" value="1"/>
</dbReference>
<comment type="function">
    <text evidence="22">Acyl-CoA dehydrogenase that exhibits broad specificity for linear acyl-CoA substrates, with a preference for long-chain substrates.</text>
</comment>
<dbReference type="InterPro" id="IPR036250">
    <property type="entry name" value="AcylCo_DH-like_C"/>
</dbReference>
<dbReference type="KEGG" id="pvn:A7sIIA15_06860"/>
<evidence type="ECO:0000256" key="22">
    <source>
        <dbReference type="ARBA" id="ARBA00054301"/>
    </source>
</evidence>
<protein>
    <recommendedName>
        <fullName evidence="23">Broad-specificity linear acyl-CoA dehydrogenase FadE5</fullName>
        <ecNumber evidence="7">1.3.8.1</ecNumber>
        <ecNumber evidence="5">1.3.8.7</ecNumber>
        <ecNumber evidence="6">1.3.8.8</ecNumber>
    </recommendedName>
    <alternativeName>
        <fullName evidence="25">Long-chain-acyl-CoA dehydrogenase</fullName>
    </alternativeName>
    <alternativeName>
        <fullName evidence="26">Medium-chain-acyl-CoA dehydrogenase</fullName>
    </alternativeName>
    <alternativeName>
        <fullName evidence="24">Short-chain-acyl-CoA dehydrogenase</fullName>
    </alternativeName>
</protein>
<accession>A0A249KUW7</accession>
<feature type="domain" description="Acyl-CoA oxidase/dehydrogenase middle" evidence="29">
    <location>
        <begin position="162"/>
        <end position="270"/>
    </location>
</feature>
<dbReference type="InterPro" id="IPR006091">
    <property type="entry name" value="Acyl-CoA_Oxase/DH_mid-dom"/>
</dbReference>
<comment type="catalytic activity">
    <reaction evidence="17">
        <text>dodecanoyl-CoA + oxidized [electron-transfer flavoprotein] + H(+) = (2E)-dodecenoyl-CoA + reduced [electron-transfer flavoprotein]</text>
        <dbReference type="Rhea" id="RHEA:47296"/>
        <dbReference type="Rhea" id="RHEA-COMP:10685"/>
        <dbReference type="Rhea" id="RHEA-COMP:10686"/>
        <dbReference type="ChEBI" id="CHEBI:15378"/>
        <dbReference type="ChEBI" id="CHEBI:57330"/>
        <dbReference type="ChEBI" id="CHEBI:57375"/>
        <dbReference type="ChEBI" id="CHEBI:57692"/>
        <dbReference type="ChEBI" id="CHEBI:58307"/>
    </reaction>
</comment>
<evidence type="ECO:0000256" key="27">
    <source>
        <dbReference type="RuleBase" id="RU362125"/>
    </source>
</evidence>
<gene>
    <name evidence="31" type="ORF">A7sIIA15_06860</name>
</gene>
<keyword evidence="8 27" id="KW-0285">Flavoprotein</keyword>
<dbReference type="InterPro" id="IPR009075">
    <property type="entry name" value="AcylCo_DH/oxidase_C"/>
</dbReference>
<evidence type="ECO:0000256" key="11">
    <source>
        <dbReference type="ARBA" id="ARBA00023002"/>
    </source>
</evidence>
<comment type="catalytic activity">
    <reaction evidence="21">
        <text>oxidized [electron-transfer flavoprotein] + hexadecanoyl-CoA + H(+) = (2E)-hexadecenoyl-CoA + reduced [electron-transfer flavoprotein]</text>
        <dbReference type="Rhea" id="RHEA:43448"/>
        <dbReference type="Rhea" id="RHEA-COMP:10685"/>
        <dbReference type="Rhea" id="RHEA-COMP:10686"/>
        <dbReference type="ChEBI" id="CHEBI:15378"/>
        <dbReference type="ChEBI" id="CHEBI:57379"/>
        <dbReference type="ChEBI" id="CHEBI:57692"/>
        <dbReference type="ChEBI" id="CHEBI:58307"/>
        <dbReference type="ChEBI" id="CHEBI:61526"/>
    </reaction>
</comment>
<evidence type="ECO:0000256" key="17">
    <source>
        <dbReference type="ARBA" id="ARBA00050336"/>
    </source>
</evidence>
<evidence type="ECO:0000256" key="21">
    <source>
        <dbReference type="ARBA" id="ARBA00052387"/>
    </source>
</evidence>
<evidence type="ECO:0000256" key="5">
    <source>
        <dbReference type="ARBA" id="ARBA00012033"/>
    </source>
</evidence>
<evidence type="ECO:0000313" key="31">
    <source>
        <dbReference type="EMBL" id="ASY20544.1"/>
    </source>
</evidence>
<dbReference type="InterPro" id="IPR009100">
    <property type="entry name" value="AcylCoA_DH/oxidase_NM_dom_sf"/>
</dbReference>
<evidence type="ECO:0000256" key="26">
    <source>
        <dbReference type="ARBA" id="ARBA00077336"/>
    </source>
</evidence>
<evidence type="ECO:0000313" key="32">
    <source>
        <dbReference type="Proteomes" id="UP000217186"/>
    </source>
</evidence>
<dbReference type="PANTHER" id="PTHR42803:SF1">
    <property type="entry name" value="BROAD-SPECIFICITY LINEAR ACYL-COA DEHYDROGENASE FADE5"/>
    <property type="match status" value="1"/>
</dbReference>
<evidence type="ECO:0000256" key="7">
    <source>
        <dbReference type="ARBA" id="ARBA00012046"/>
    </source>
</evidence>
<dbReference type="GO" id="GO:0005886">
    <property type="term" value="C:plasma membrane"/>
    <property type="evidence" value="ECO:0007669"/>
    <property type="project" value="TreeGrafter"/>
</dbReference>
<keyword evidence="9 27" id="KW-0274">FAD</keyword>
<evidence type="ECO:0000259" key="29">
    <source>
        <dbReference type="Pfam" id="PF02770"/>
    </source>
</evidence>
<evidence type="ECO:0000256" key="4">
    <source>
        <dbReference type="ARBA" id="ARBA00011738"/>
    </source>
</evidence>
<reference evidence="31 32" key="1">
    <citation type="submission" date="2016-07" db="EMBL/GenBank/DDBJ databases">
        <title>High microdiversification within the ubiquitous acI lineage of Actinobacteria.</title>
        <authorList>
            <person name="Neuenschwander S.M."/>
            <person name="Salcher M."/>
            <person name="Ghai R."/>
            <person name="Pernthaler J."/>
        </authorList>
    </citation>
    <scope>NUCLEOTIDE SEQUENCE [LARGE SCALE GENOMIC DNA]</scope>
    <source>
        <strain evidence="31">MMS-IIA-15</strain>
    </source>
</reference>
<feature type="domain" description="Acyl-CoA dehydrogenase/oxidase C-terminal" evidence="28">
    <location>
        <begin position="286"/>
        <end position="454"/>
    </location>
</feature>
<dbReference type="PANTHER" id="PTHR42803">
    <property type="entry name" value="ACYL-COA DEHYDROGENASE"/>
    <property type="match status" value="1"/>
</dbReference>
<comment type="catalytic activity">
    <reaction evidence="14">
        <text>hexanoyl-CoA + oxidized [electron-transfer flavoprotein] + H(+) = (2E)-hexenoyl-CoA + reduced [electron-transfer flavoprotein]</text>
        <dbReference type="Rhea" id="RHEA:43464"/>
        <dbReference type="Rhea" id="RHEA-COMP:10685"/>
        <dbReference type="Rhea" id="RHEA-COMP:10686"/>
        <dbReference type="ChEBI" id="CHEBI:15378"/>
        <dbReference type="ChEBI" id="CHEBI:57692"/>
        <dbReference type="ChEBI" id="CHEBI:58307"/>
        <dbReference type="ChEBI" id="CHEBI:62077"/>
        <dbReference type="ChEBI" id="CHEBI:62620"/>
    </reaction>
</comment>
<dbReference type="SUPFAM" id="SSF47203">
    <property type="entry name" value="Acyl-CoA dehydrogenase C-terminal domain-like"/>
    <property type="match status" value="1"/>
</dbReference>
<comment type="catalytic activity">
    <reaction evidence="15">
        <text>a long-chain 2,3-saturated fatty acyl-CoA + oxidized [electron-transfer flavoprotein] + H(+) = a long-chain (2E)-enoyl-CoA + reduced [electron-transfer flavoprotein]</text>
        <dbReference type="Rhea" id="RHEA:17721"/>
        <dbReference type="Rhea" id="RHEA-COMP:10685"/>
        <dbReference type="Rhea" id="RHEA-COMP:10686"/>
        <dbReference type="ChEBI" id="CHEBI:15378"/>
        <dbReference type="ChEBI" id="CHEBI:57692"/>
        <dbReference type="ChEBI" id="CHEBI:58307"/>
        <dbReference type="ChEBI" id="CHEBI:83721"/>
        <dbReference type="ChEBI" id="CHEBI:83727"/>
        <dbReference type="EC" id="1.3.8.8"/>
    </reaction>
</comment>
<proteinExistence type="inferred from homology"/>
<dbReference type="Proteomes" id="UP000217186">
    <property type="component" value="Chromosome"/>
</dbReference>
<dbReference type="FunFam" id="2.40.110.20:FF:000001">
    <property type="entry name" value="Acyl-CoA dehydrogenase AidB"/>
    <property type="match status" value="1"/>
</dbReference>
<sequence>MSHYIANLRDIEFCLFDLLGREKVMGTSLYADLDRDTAMGMLEEMKRLCENDLAASFVEGDRVGAILNKETGNVTLPESFKKSYKAYVDGEWWRVDAPVELGGMKIPPSVRWAIAEMVLGSNPAIHIYASGYAFAQVAYVLGTDEQKKIAKLMVDKHWGATMQLTEPDAGSDVGAGRTKAVAQPDGTWHITGTKRYITSGDADFYDNVVHFVLARREGGGPGTKGLSLFLIPKFMFDFETGEMGKRNGVYVTALEDKMGLNVSATCEVNLGEHEPAVGYLLGEVHEGIAQMFKVIEFARMMVGTKAIATLSTGYQQALAYAKERVQGGDMKVMNDKASPRVTIIKHPDVRRSLMVQKSYSEGMRALVLYTASIQDEIELAEKAGDKERSADMIALNDLLLPVVKGYGSEKSWTLLGTESLQTFGGAGFTRDWPIEQYVRDAKIDTLYEGTTAIQGLDFFFRKIVKDGGRAIGLLGKEIATFAKTGGSNAEEKTALLKALDDLNAIIAVLVGHAMESQTDAVKIYKVGLNTSRCLMAVGDIITSWLLLRQADIAVEKLPTATSKDKDFYTGKIAAAQFFVKNYLPHITADRKIVEATDGSIMELPESAF</sequence>
<comment type="catalytic activity">
    <reaction evidence="16">
        <text>a short-chain 2,3-saturated fatty acyl-CoA + oxidized [electron-transfer flavoprotein] + H(+) = a short-chain (2E)-enoyl-CoA + reduced [electron-transfer flavoprotein]</text>
        <dbReference type="Rhea" id="RHEA:47196"/>
        <dbReference type="Rhea" id="RHEA-COMP:10685"/>
        <dbReference type="Rhea" id="RHEA-COMP:10686"/>
        <dbReference type="ChEBI" id="CHEBI:15378"/>
        <dbReference type="ChEBI" id="CHEBI:57692"/>
        <dbReference type="ChEBI" id="CHEBI:58307"/>
        <dbReference type="ChEBI" id="CHEBI:87487"/>
        <dbReference type="ChEBI" id="CHEBI:87488"/>
        <dbReference type="EC" id="1.3.8.1"/>
    </reaction>
</comment>
<evidence type="ECO:0000256" key="2">
    <source>
        <dbReference type="ARBA" id="ARBA00004872"/>
    </source>
</evidence>
<organism evidence="31 32">
    <name type="scientific">Candidatus Planktophila vernalis</name>
    <dbReference type="NCBI Taxonomy" id="1884907"/>
    <lineage>
        <taxon>Bacteria</taxon>
        <taxon>Bacillati</taxon>
        <taxon>Actinomycetota</taxon>
        <taxon>Actinomycetes</taxon>
        <taxon>Candidatus Nanopelagicales</taxon>
        <taxon>Candidatus Nanopelagicaceae</taxon>
        <taxon>Candidatus Planktophila</taxon>
    </lineage>
</organism>
<dbReference type="AlphaFoldDB" id="A0A249KUW7"/>
<evidence type="ECO:0000256" key="16">
    <source>
        <dbReference type="ARBA" id="ARBA00050315"/>
    </source>
</evidence>
<keyword evidence="32" id="KW-1185">Reference proteome</keyword>
<evidence type="ECO:0000256" key="25">
    <source>
        <dbReference type="ARBA" id="ARBA00077090"/>
    </source>
</evidence>
<dbReference type="FunFam" id="1.20.140.10:FF:000016">
    <property type="entry name" value="Acyl-CoA dehydrogenase FadE5"/>
    <property type="match status" value="1"/>
</dbReference>
<comment type="pathway">
    <text evidence="2">Lipid metabolism; fatty acid metabolism.</text>
</comment>
<dbReference type="Gene3D" id="1.20.140.10">
    <property type="entry name" value="Butyryl-CoA Dehydrogenase, subunit A, domain 3"/>
    <property type="match status" value="1"/>
</dbReference>
<dbReference type="GO" id="GO:0006631">
    <property type="term" value="P:fatty acid metabolic process"/>
    <property type="evidence" value="ECO:0007669"/>
    <property type="project" value="UniProtKB-KW"/>
</dbReference>
<keyword evidence="12" id="KW-0443">Lipid metabolism</keyword>
<comment type="catalytic activity">
    <reaction evidence="13">
        <text>a medium-chain 2,3-saturated fatty acyl-CoA + oxidized [electron-transfer flavoprotein] + H(+) = a medium-chain (2E)-enoyl-CoA + reduced [electron-transfer flavoprotein]</text>
        <dbReference type="Rhea" id="RHEA:14477"/>
        <dbReference type="Rhea" id="RHEA-COMP:10685"/>
        <dbReference type="Rhea" id="RHEA-COMP:10686"/>
        <dbReference type="ChEBI" id="CHEBI:15378"/>
        <dbReference type="ChEBI" id="CHEBI:57692"/>
        <dbReference type="ChEBI" id="CHEBI:58307"/>
        <dbReference type="ChEBI" id="CHEBI:83723"/>
        <dbReference type="ChEBI" id="CHEBI:83726"/>
        <dbReference type="EC" id="1.3.8.7"/>
    </reaction>
</comment>
<dbReference type="GO" id="GO:0016937">
    <property type="term" value="F:short-chain fatty acyl-CoA dehydrogenase activity"/>
    <property type="evidence" value="ECO:0007669"/>
    <property type="project" value="UniProtKB-EC"/>
</dbReference>
<dbReference type="InterPro" id="IPR052166">
    <property type="entry name" value="Diverse_Acyl-CoA_DH"/>
</dbReference>
<dbReference type="EC" id="1.3.8.1" evidence="7"/>
<evidence type="ECO:0000256" key="20">
    <source>
        <dbReference type="ARBA" id="ARBA00050877"/>
    </source>
</evidence>
<name>A0A249KUW7_9ACTN</name>
<evidence type="ECO:0000256" key="1">
    <source>
        <dbReference type="ARBA" id="ARBA00001974"/>
    </source>
</evidence>
<dbReference type="RefSeq" id="WP_095686389.1">
    <property type="nucleotide sequence ID" value="NZ_CP016776.1"/>
</dbReference>
<evidence type="ECO:0000259" key="30">
    <source>
        <dbReference type="Pfam" id="PF12806"/>
    </source>
</evidence>
<dbReference type="Pfam" id="PF02770">
    <property type="entry name" value="Acyl-CoA_dh_M"/>
    <property type="match status" value="1"/>
</dbReference>
<dbReference type="GO" id="GO:0070991">
    <property type="term" value="F:medium-chain fatty acyl-CoA dehydrogenase activity"/>
    <property type="evidence" value="ECO:0007669"/>
    <property type="project" value="UniProtKB-EC"/>
</dbReference>
<evidence type="ECO:0000256" key="13">
    <source>
        <dbReference type="ARBA" id="ARBA00047882"/>
    </source>
</evidence>
<dbReference type="Gene3D" id="2.40.110.20">
    <property type="match status" value="1"/>
</dbReference>
<keyword evidence="11 27" id="KW-0560">Oxidoreductase</keyword>
<comment type="cofactor">
    <cofactor evidence="1 27">
        <name>FAD</name>
        <dbReference type="ChEBI" id="CHEBI:57692"/>
    </cofactor>
</comment>
<evidence type="ECO:0000256" key="10">
    <source>
        <dbReference type="ARBA" id="ARBA00022832"/>
    </source>
</evidence>
<dbReference type="InterPro" id="IPR025878">
    <property type="entry name" value="Acyl-CoA_dh-like_C_dom"/>
</dbReference>
<dbReference type="EC" id="1.3.8.7" evidence="5"/>